<dbReference type="PROSITE" id="PS00518">
    <property type="entry name" value="ZF_RING_1"/>
    <property type="match status" value="1"/>
</dbReference>
<gene>
    <name evidence="7" type="ORF">IE077_002881</name>
</gene>
<evidence type="ECO:0000256" key="4">
    <source>
        <dbReference type="PROSITE-ProRule" id="PRU00175"/>
    </source>
</evidence>
<dbReference type="SUPFAM" id="SSF57850">
    <property type="entry name" value="RING/U-box"/>
    <property type="match status" value="1"/>
</dbReference>
<evidence type="ECO:0000256" key="3">
    <source>
        <dbReference type="ARBA" id="ARBA00022833"/>
    </source>
</evidence>
<accession>A0ABQ7J557</accession>
<reference evidence="7 8" key="1">
    <citation type="journal article" date="2020" name="bioRxiv">
        <title>Metabolic contributions of an alphaproteobacterial endosymbiont in the apicomplexan Cardiosporidium cionae.</title>
        <authorList>
            <person name="Hunter E.S."/>
            <person name="Paight C.J."/>
            <person name="Lane C.E."/>
        </authorList>
    </citation>
    <scope>NUCLEOTIDE SEQUENCE [LARGE SCALE GENOMIC DNA]</scope>
    <source>
        <strain evidence="7">ESH_2018</strain>
    </source>
</reference>
<dbReference type="Gene3D" id="3.30.40.10">
    <property type="entry name" value="Zinc/RING finger domain, C3HC4 (zinc finger)"/>
    <property type="match status" value="2"/>
</dbReference>
<organism evidence="7 8">
    <name type="scientific">Cardiosporidium cionae</name>
    <dbReference type="NCBI Taxonomy" id="476202"/>
    <lineage>
        <taxon>Eukaryota</taxon>
        <taxon>Sar</taxon>
        <taxon>Alveolata</taxon>
        <taxon>Apicomplexa</taxon>
        <taxon>Aconoidasida</taxon>
        <taxon>Nephromycida</taxon>
        <taxon>Cardiosporidium</taxon>
    </lineage>
</organism>
<dbReference type="PROSITE" id="PS50089">
    <property type="entry name" value="ZF_RING_2"/>
    <property type="match status" value="1"/>
</dbReference>
<evidence type="ECO:0000256" key="1">
    <source>
        <dbReference type="ARBA" id="ARBA00022723"/>
    </source>
</evidence>
<sequence>MRESNFISSLPRSLPTGRNNSRFLPQPAALVRRRHLHEIPEDLQCPLCYDNAISCQPACRHSFCWYCLHNYTAIKLKMEIPCPLCRRQFSLCSLKSLEGNLLERVNQLIVACQGENDGCKLFGPLGEIEIHEKICPRMQVMCCFRYRGCFYVASRKNMAAHTGRCRYNPDVHPCKYQMFGCKTRGTADLMEHHEPRCCKRNMGKVVSCPNKAQGCGLRLKKYYLANHIHCCPFKLSKKPAGSKKFAFELSFSWKNNATRHSHERMKEDFSKVFPNVTKVKEGNYPGEIRIRINNMPLAALKGMMLTCSPYVSPVLSDLNISRVGVNAFLDDSRLHKIRGVSSMKNCGM</sequence>
<dbReference type="SMART" id="SM00184">
    <property type="entry name" value="RING"/>
    <property type="match status" value="1"/>
</dbReference>
<dbReference type="InterPro" id="IPR017907">
    <property type="entry name" value="Znf_RING_CS"/>
</dbReference>
<evidence type="ECO:0000256" key="2">
    <source>
        <dbReference type="ARBA" id="ARBA00022771"/>
    </source>
</evidence>
<dbReference type="SUPFAM" id="SSF49599">
    <property type="entry name" value="TRAF domain-like"/>
    <property type="match status" value="2"/>
</dbReference>
<dbReference type="InterPro" id="IPR001841">
    <property type="entry name" value="Znf_RING"/>
</dbReference>
<proteinExistence type="predicted"/>
<keyword evidence="3" id="KW-0862">Zinc</keyword>
<keyword evidence="2 4" id="KW-0863">Zinc-finger</keyword>
<comment type="caution">
    <text evidence="7">The sequence shown here is derived from an EMBL/GenBank/DDBJ whole genome shotgun (WGS) entry which is preliminary data.</text>
</comment>
<protein>
    <submittedName>
        <fullName evidence="7">Zinc finger, C3HC4 type (RING finger) domain-containing protein</fullName>
    </submittedName>
</protein>
<evidence type="ECO:0000259" key="6">
    <source>
        <dbReference type="PROSITE" id="PS50089"/>
    </source>
</evidence>
<dbReference type="InterPro" id="IPR013083">
    <property type="entry name" value="Znf_RING/FYVE/PHD"/>
</dbReference>
<dbReference type="Proteomes" id="UP000823046">
    <property type="component" value="Unassembled WGS sequence"/>
</dbReference>
<evidence type="ECO:0000256" key="5">
    <source>
        <dbReference type="SAM" id="MobiDB-lite"/>
    </source>
</evidence>
<evidence type="ECO:0000313" key="7">
    <source>
        <dbReference type="EMBL" id="KAF8817911.1"/>
    </source>
</evidence>
<feature type="domain" description="RING-type" evidence="6">
    <location>
        <begin position="45"/>
        <end position="86"/>
    </location>
</feature>
<dbReference type="EMBL" id="JADAQX010001232">
    <property type="protein sequence ID" value="KAF8817911.1"/>
    <property type="molecule type" value="Genomic_DNA"/>
</dbReference>
<evidence type="ECO:0000313" key="8">
    <source>
        <dbReference type="Proteomes" id="UP000823046"/>
    </source>
</evidence>
<keyword evidence="1" id="KW-0479">Metal-binding</keyword>
<feature type="region of interest" description="Disordered" evidence="5">
    <location>
        <begin position="1"/>
        <end position="21"/>
    </location>
</feature>
<keyword evidence="8" id="KW-1185">Reference proteome</keyword>
<name>A0ABQ7J557_9APIC</name>